<keyword evidence="1" id="KW-0547">Nucleotide-binding</keyword>
<dbReference type="Proteomes" id="UP001362999">
    <property type="component" value="Unassembled WGS sequence"/>
</dbReference>
<dbReference type="SUPFAM" id="SSF56112">
    <property type="entry name" value="Protein kinase-like (PK-like)"/>
    <property type="match status" value="2"/>
</dbReference>
<dbReference type="Pfam" id="PF00069">
    <property type="entry name" value="Pkinase"/>
    <property type="match status" value="1"/>
</dbReference>
<keyword evidence="4" id="KW-0418">Kinase</keyword>
<keyword evidence="5" id="KW-1185">Reference proteome</keyword>
<evidence type="ECO:0000259" key="3">
    <source>
        <dbReference type="PROSITE" id="PS50011"/>
    </source>
</evidence>
<dbReference type="InterPro" id="IPR008271">
    <property type="entry name" value="Ser/Thr_kinase_AS"/>
</dbReference>
<dbReference type="GO" id="GO:0004674">
    <property type="term" value="F:protein serine/threonine kinase activity"/>
    <property type="evidence" value="ECO:0007669"/>
    <property type="project" value="TreeGrafter"/>
</dbReference>
<dbReference type="InterPro" id="IPR051681">
    <property type="entry name" value="Ser/Thr_Kinases-Pseudokinases"/>
</dbReference>
<evidence type="ECO:0000256" key="2">
    <source>
        <dbReference type="ARBA" id="ARBA00022840"/>
    </source>
</evidence>
<name>A0AAV9ZW06_9AGAR</name>
<keyword evidence="2" id="KW-0067">ATP-binding</keyword>
<sequence length="607" mass="68219">DLTGRVSKLNRYPLNLGRTTDIYQGVLNLPRSPGLAYMFARKRSRSVAVKIFRQSDLKIETTQKNNQSLYAEAWLWKQLDHPNVLPFLGISMGLGRSPALISPLCVSGTIIRYLQKNPKSSTEKLEMIINIVNGLQYLHSKEIVHGNLSTKKILIDSTHSPVISGYGIAETLGPGSASTFLFSTPVRFTPPEFFRGENNPVSESSDIYSLAMIILEILSGFQPYHHLSSEHAVVAHILQGNFPRRQDVDSKAVNNRIWRLLSTIWKDEPELRPTAAAVARSLVEMQVHFYPDGHDSISFRRNHSEDIEDESTSNEHHTLEIPGRDLRGRVTQDDQYPFAGGGNSNIYRGKLRRFDGRRIRVVAIKMLRLSDEGTGQLNDVTKRLKREVEIWSKLRHENILPFIGVCDDLSPFPALISPFYKSGHVGAYLKKYPEKNRQQLVKGVASGLQFLHNCDIIHGDLKPQNVLVNKHGTPCICDFGISRILNYRGFTTASVGTAPYMAPELFLVVDINRKCIDMSPPPTTKVSDIYSFALLVLEILTSEALKGRPARPIIKLETLETLGPKRADYSAENITENMWTILEQCWALDPQIRPPISDILSSALCLC</sequence>
<dbReference type="EMBL" id="JAWWNJ010000104">
    <property type="protein sequence ID" value="KAK6993041.1"/>
    <property type="molecule type" value="Genomic_DNA"/>
</dbReference>
<gene>
    <name evidence="4" type="ORF">R3P38DRAFT_2567606</name>
</gene>
<evidence type="ECO:0000313" key="5">
    <source>
        <dbReference type="Proteomes" id="UP001362999"/>
    </source>
</evidence>
<reference evidence="4 5" key="1">
    <citation type="journal article" date="2024" name="J Genomics">
        <title>Draft genome sequencing and assembly of Favolaschia claudopus CIRM-BRFM 2984 isolated from oak limbs.</title>
        <authorList>
            <person name="Navarro D."/>
            <person name="Drula E."/>
            <person name="Chaduli D."/>
            <person name="Cazenave R."/>
            <person name="Ahrendt S."/>
            <person name="Wang J."/>
            <person name="Lipzen A."/>
            <person name="Daum C."/>
            <person name="Barry K."/>
            <person name="Grigoriev I.V."/>
            <person name="Favel A."/>
            <person name="Rosso M.N."/>
            <person name="Martin F."/>
        </authorList>
    </citation>
    <scope>NUCLEOTIDE SEQUENCE [LARGE SCALE GENOMIC DNA]</scope>
    <source>
        <strain evidence="4 5">CIRM-BRFM 2984</strain>
    </source>
</reference>
<comment type="caution">
    <text evidence="4">The sequence shown here is derived from an EMBL/GenBank/DDBJ whole genome shotgun (WGS) entry which is preliminary data.</text>
</comment>
<evidence type="ECO:0000313" key="4">
    <source>
        <dbReference type="EMBL" id="KAK6993041.1"/>
    </source>
</evidence>
<dbReference type="PROSITE" id="PS50011">
    <property type="entry name" value="PROTEIN_KINASE_DOM"/>
    <property type="match status" value="2"/>
</dbReference>
<dbReference type="InterPro" id="IPR011009">
    <property type="entry name" value="Kinase-like_dom_sf"/>
</dbReference>
<dbReference type="AlphaFoldDB" id="A0AAV9ZW06"/>
<organism evidence="4 5">
    <name type="scientific">Favolaschia claudopus</name>
    <dbReference type="NCBI Taxonomy" id="2862362"/>
    <lineage>
        <taxon>Eukaryota</taxon>
        <taxon>Fungi</taxon>
        <taxon>Dikarya</taxon>
        <taxon>Basidiomycota</taxon>
        <taxon>Agaricomycotina</taxon>
        <taxon>Agaricomycetes</taxon>
        <taxon>Agaricomycetidae</taxon>
        <taxon>Agaricales</taxon>
        <taxon>Marasmiineae</taxon>
        <taxon>Mycenaceae</taxon>
        <taxon>Favolaschia</taxon>
    </lineage>
</organism>
<feature type="domain" description="Protein kinase" evidence="3">
    <location>
        <begin position="1"/>
        <end position="291"/>
    </location>
</feature>
<evidence type="ECO:0000256" key="1">
    <source>
        <dbReference type="ARBA" id="ARBA00022741"/>
    </source>
</evidence>
<dbReference type="PANTHER" id="PTHR44329:SF298">
    <property type="entry name" value="MIXED LINEAGE KINASE DOMAIN-LIKE PROTEIN"/>
    <property type="match status" value="1"/>
</dbReference>
<feature type="domain" description="Protein kinase" evidence="3">
    <location>
        <begin position="332"/>
        <end position="605"/>
    </location>
</feature>
<dbReference type="Gene3D" id="1.10.510.10">
    <property type="entry name" value="Transferase(Phosphotransferase) domain 1"/>
    <property type="match status" value="2"/>
</dbReference>
<dbReference type="PANTHER" id="PTHR44329">
    <property type="entry name" value="SERINE/THREONINE-PROTEIN KINASE TNNI3K-RELATED"/>
    <property type="match status" value="1"/>
</dbReference>
<dbReference type="InterPro" id="IPR000719">
    <property type="entry name" value="Prot_kinase_dom"/>
</dbReference>
<dbReference type="InterPro" id="IPR001245">
    <property type="entry name" value="Ser-Thr/Tyr_kinase_cat_dom"/>
</dbReference>
<keyword evidence="4" id="KW-0808">Transferase</keyword>
<proteinExistence type="predicted"/>
<dbReference type="Pfam" id="PF07714">
    <property type="entry name" value="PK_Tyr_Ser-Thr"/>
    <property type="match status" value="1"/>
</dbReference>
<dbReference type="SMART" id="SM00220">
    <property type="entry name" value="S_TKc"/>
    <property type="match status" value="2"/>
</dbReference>
<dbReference type="PROSITE" id="PS00108">
    <property type="entry name" value="PROTEIN_KINASE_ST"/>
    <property type="match status" value="1"/>
</dbReference>
<accession>A0AAV9ZW06</accession>
<feature type="non-terminal residue" evidence="4">
    <location>
        <position position="1"/>
    </location>
</feature>
<protein>
    <submittedName>
        <fullName evidence="4">Kinase-like domain-containing protein</fullName>
    </submittedName>
</protein>
<dbReference type="GO" id="GO:0005524">
    <property type="term" value="F:ATP binding"/>
    <property type="evidence" value="ECO:0007669"/>
    <property type="project" value="UniProtKB-KW"/>
</dbReference>